<reference evidence="9 10" key="1">
    <citation type="journal article" date="2016" name="Nat. Commun.">
        <title>Thousands of microbial genomes shed light on interconnected biogeochemical processes in an aquifer system.</title>
        <authorList>
            <person name="Anantharaman K."/>
            <person name="Brown C.T."/>
            <person name="Hug L.A."/>
            <person name="Sharon I."/>
            <person name="Castelle C.J."/>
            <person name="Probst A.J."/>
            <person name="Thomas B.C."/>
            <person name="Singh A."/>
            <person name="Wilkins M.J."/>
            <person name="Karaoz U."/>
            <person name="Brodie E.L."/>
            <person name="Williams K.H."/>
            <person name="Hubbard S.S."/>
            <person name="Banfield J.F."/>
        </authorList>
    </citation>
    <scope>NUCLEOTIDE SEQUENCE [LARGE SCALE GENOMIC DNA]</scope>
</reference>
<dbReference type="GO" id="GO:0008097">
    <property type="term" value="F:5S rRNA binding"/>
    <property type="evidence" value="ECO:0007669"/>
    <property type="project" value="InterPro"/>
</dbReference>
<dbReference type="Gene3D" id="2.40.240.10">
    <property type="entry name" value="Ribosomal Protein L25, Chain P"/>
    <property type="match status" value="1"/>
</dbReference>
<evidence type="ECO:0000256" key="5">
    <source>
        <dbReference type="HAMAP-Rule" id="MF_01334"/>
    </source>
</evidence>
<organism evidence="9 10">
    <name type="scientific">Candidatus Woesebacteria bacterium RIFCSPLOWO2_01_FULL_39_21</name>
    <dbReference type="NCBI Taxonomy" id="1802519"/>
    <lineage>
        <taxon>Bacteria</taxon>
        <taxon>Candidatus Woeseibacteriota</taxon>
    </lineage>
</organism>
<dbReference type="EMBL" id="MGHF01000016">
    <property type="protein sequence ID" value="OGM63496.1"/>
    <property type="molecule type" value="Genomic_DNA"/>
</dbReference>
<feature type="domain" description="Large ribosomal subunit protein bL25 L25" evidence="7">
    <location>
        <begin position="6"/>
        <end position="91"/>
    </location>
</feature>
<dbReference type="InterPro" id="IPR020057">
    <property type="entry name" value="Ribosomal_bL25_b-dom"/>
</dbReference>
<evidence type="ECO:0000256" key="1">
    <source>
        <dbReference type="ARBA" id="ARBA00022730"/>
    </source>
</evidence>
<evidence type="ECO:0000256" key="2">
    <source>
        <dbReference type="ARBA" id="ARBA00022884"/>
    </source>
</evidence>
<dbReference type="HAMAP" id="MF_01334">
    <property type="entry name" value="Ribosomal_bL25_CTC"/>
    <property type="match status" value="1"/>
</dbReference>
<dbReference type="GO" id="GO:0022625">
    <property type="term" value="C:cytosolic large ribosomal subunit"/>
    <property type="evidence" value="ECO:0007669"/>
    <property type="project" value="TreeGrafter"/>
</dbReference>
<feature type="domain" description="Large ribosomal subunit protein bL25 beta" evidence="8">
    <location>
        <begin position="99"/>
        <end position="185"/>
    </location>
</feature>
<evidence type="ECO:0000256" key="4">
    <source>
        <dbReference type="ARBA" id="ARBA00023274"/>
    </source>
</evidence>
<keyword evidence="1 5" id="KW-0699">rRNA-binding</keyword>
<keyword evidence="2 5" id="KW-0694">RNA-binding</keyword>
<dbReference type="InterPro" id="IPR011035">
    <property type="entry name" value="Ribosomal_bL25/Gln-tRNA_synth"/>
</dbReference>
<dbReference type="InterPro" id="IPR020930">
    <property type="entry name" value="Ribosomal_uL5_bac-type"/>
</dbReference>
<evidence type="ECO:0000256" key="3">
    <source>
        <dbReference type="ARBA" id="ARBA00022980"/>
    </source>
</evidence>
<dbReference type="Gene3D" id="2.170.120.20">
    <property type="entry name" value="Ribosomal protein L25, beta domain"/>
    <property type="match status" value="1"/>
</dbReference>
<dbReference type="InterPro" id="IPR020056">
    <property type="entry name" value="Rbsml_bL25/Gln-tRNA_synth_N"/>
</dbReference>
<dbReference type="AlphaFoldDB" id="A0A1F8BHF8"/>
<comment type="similarity">
    <text evidence="5">Belongs to the bacterial ribosomal protein bL25 family. CTC subfamily.</text>
</comment>
<name>A0A1F8BHF8_9BACT</name>
<evidence type="ECO:0000313" key="10">
    <source>
        <dbReference type="Proteomes" id="UP000177082"/>
    </source>
</evidence>
<dbReference type="InterPro" id="IPR029751">
    <property type="entry name" value="Ribosomal_L25_dom"/>
</dbReference>
<dbReference type="GO" id="GO:0003735">
    <property type="term" value="F:structural constituent of ribosome"/>
    <property type="evidence" value="ECO:0007669"/>
    <property type="project" value="InterPro"/>
</dbReference>
<comment type="subunit">
    <text evidence="5">Part of the 50S ribosomal subunit; part of the 5S rRNA/L5/L18/L25 subcomplex. Contacts the 5S rRNA. Binds to the 5S rRNA independently of L5 and L18.</text>
</comment>
<dbReference type="CDD" id="cd00495">
    <property type="entry name" value="Ribosomal_L25_TL5_CTC"/>
    <property type="match status" value="1"/>
</dbReference>
<dbReference type="Pfam" id="PF01386">
    <property type="entry name" value="Ribosomal_L25p"/>
    <property type="match status" value="1"/>
</dbReference>
<evidence type="ECO:0000259" key="7">
    <source>
        <dbReference type="Pfam" id="PF01386"/>
    </source>
</evidence>
<dbReference type="PANTHER" id="PTHR33284">
    <property type="entry name" value="RIBOSOMAL PROTEIN L25/GLN-TRNA SYNTHETASE, ANTI-CODON-BINDING DOMAIN-CONTAINING PROTEIN"/>
    <property type="match status" value="1"/>
</dbReference>
<accession>A0A1F8BHF8</accession>
<dbReference type="NCBIfam" id="TIGR00731">
    <property type="entry name" value="bL25_bact_ctc"/>
    <property type="match status" value="1"/>
</dbReference>
<protein>
    <recommendedName>
        <fullName evidence="5">Large ribosomal subunit protein bL25</fullName>
    </recommendedName>
    <alternativeName>
        <fullName evidence="5">General stress protein CTC</fullName>
    </alternativeName>
</protein>
<evidence type="ECO:0000256" key="6">
    <source>
        <dbReference type="SAM" id="MobiDB-lite"/>
    </source>
</evidence>
<dbReference type="STRING" id="1802519.A2961_01830"/>
<gene>
    <name evidence="5" type="primary">rplY</name>
    <name evidence="5" type="synonym">ctc</name>
    <name evidence="9" type="ORF">A2961_01830</name>
</gene>
<feature type="region of interest" description="Disordered" evidence="6">
    <location>
        <begin position="190"/>
        <end position="230"/>
    </location>
</feature>
<dbReference type="SUPFAM" id="SSF50715">
    <property type="entry name" value="Ribosomal protein L25-like"/>
    <property type="match status" value="1"/>
</dbReference>
<keyword evidence="4 5" id="KW-0687">Ribonucleoprotein</keyword>
<evidence type="ECO:0000313" key="9">
    <source>
        <dbReference type="EMBL" id="OGM63496.1"/>
    </source>
</evidence>
<sequence length="230" mass="25559">MDKVVLKSQDRKVTGRKVKNLRKVGLLPGVIYGKDIKSIPVAVEFREFEKVYEKAGETSIVELVLGSSKKPVLIHNVQRNPVTDQPVHADFLQVNLKVEVNATVPIEVIGESPAQKSGLGTIVLQLGEIEVRALPLNLPDKFIVDVSLLEEVDQAILVKDLKYERTKVEVKTEPNQIVVKVEPPQKEEVVEVPKAEVEAKAEEAQPQEGEAKEAEEKLDSEPPENPLKKE</sequence>
<dbReference type="InterPro" id="IPR037121">
    <property type="entry name" value="Ribosomal_bL25_C"/>
</dbReference>
<dbReference type="PANTHER" id="PTHR33284:SF1">
    <property type="entry name" value="RIBOSOMAL PROTEIN L25_GLN-TRNA SYNTHETASE, ANTI-CODON-BINDING DOMAIN-CONTAINING PROTEIN"/>
    <property type="match status" value="1"/>
</dbReference>
<proteinExistence type="inferred from homology"/>
<evidence type="ECO:0000259" key="8">
    <source>
        <dbReference type="Pfam" id="PF14693"/>
    </source>
</evidence>
<dbReference type="Pfam" id="PF14693">
    <property type="entry name" value="Ribosomal_TL5_C"/>
    <property type="match status" value="1"/>
</dbReference>
<keyword evidence="3 5" id="KW-0689">Ribosomal protein</keyword>
<comment type="function">
    <text evidence="5">This is one of the proteins that binds to the 5S RNA in the ribosome where it forms part of the central protuberance.</text>
</comment>
<comment type="caution">
    <text evidence="9">The sequence shown here is derived from an EMBL/GenBank/DDBJ whole genome shotgun (WGS) entry which is preliminary data.</text>
</comment>
<dbReference type="Proteomes" id="UP000177082">
    <property type="component" value="Unassembled WGS sequence"/>
</dbReference>
<dbReference type="GO" id="GO:0006412">
    <property type="term" value="P:translation"/>
    <property type="evidence" value="ECO:0007669"/>
    <property type="project" value="UniProtKB-UniRule"/>
</dbReference>
<dbReference type="InterPro" id="IPR001021">
    <property type="entry name" value="Ribosomal_bL25_long"/>
</dbReference>